<proteinExistence type="predicted"/>
<organism evidence="2 3">
    <name type="scientific">Schizothecium vesticola</name>
    <dbReference type="NCBI Taxonomy" id="314040"/>
    <lineage>
        <taxon>Eukaryota</taxon>
        <taxon>Fungi</taxon>
        <taxon>Dikarya</taxon>
        <taxon>Ascomycota</taxon>
        <taxon>Pezizomycotina</taxon>
        <taxon>Sordariomycetes</taxon>
        <taxon>Sordariomycetidae</taxon>
        <taxon>Sordariales</taxon>
        <taxon>Schizotheciaceae</taxon>
        <taxon>Schizothecium</taxon>
    </lineage>
</organism>
<dbReference type="AlphaFoldDB" id="A0AA40KAU8"/>
<sequence>MTSITSPRTTSSMITSSSSMLSSPSFASTSILVPSSSSSLCSSYNGSSCSQIFERFLMAFPQNCTRCVSSPVASLITTALRAVAVAVNAEPVKWLSQIKARRGDQGRADWRSKKLRTVGSRTISCSAWRAGSIAPLTALSRFSLVSAGPVTRPPLWGGPGAHWRSSSLSIDERISSFTTKRLILYTYNQQQLVQYRPKSVQ</sequence>
<keyword evidence="3" id="KW-1185">Reference proteome</keyword>
<dbReference type="EMBL" id="JAUKUD010000002">
    <property type="protein sequence ID" value="KAK0752398.1"/>
    <property type="molecule type" value="Genomic_DNA"/>
</dbReference>
<reference evidence="2" key="1">
    <citation type="submission" date="2023-06" db="EMBL/GenBank/DDBJ databases">
        <title>Genome-scale phylogeny and comparative genomics of the fungal order Sordariales.</title>
        <authorList>
            <consortium name="Lawrence Berkeley National Laboratory"/>
            <person name="Hensen N."/>
            <person name="Bonometti L."/>
            <person name="Westerberg I."/>
            <person name="Brannstrom I.O."/>
            <person name="Guillou S."/>
            <person name="Cros-Aarteil S."/>
            <person name="Calhoun S."/>
            <person name="Haridas S."/>
            <person name="Kuo A."/>
            <person name="Mondo S."/>
            <person name="Pangilinan J."/>
            <person name="Riley R."/>
            <person name="LaButti K."/>
            <person name="Andreopoulos B."/>
            <person name="Lipzen A."/>
            <person name="Chen C."/>
            <person name="Yanf M."/>
            <person name="Daum C."/>
            <person name="Ng V."/>
            <person name="Clum A."/>
            <person name="Steindorff A."/>
            <person name="Ohm R."/>
            <person name="Martin F."/>
            <person name="Silar P."/>
            <person name="Natvig D."/>
            <person name="Lalanne C."/>
            <person name="Gautier V."/>
            <person name="Ament-velasquez S.L."/>
            <person name="Kruys A."/>
            <person name="Hutchinson M.I."/>
            <person name="Powell A.J."/>
            <person name="Barry K."/>
            <person name="Miller A.N."/>
            <person name="Grigoriev I.V."/>
            <person name="Debuchy R."/>
            <person name="Gladieux P."/>
            <person name="Thoren M.H."/>
            <person name="Johannesson H."/>
        </authorList>
    </citation>
    <scope>NUCLEOTIDE SEQUENCE</scope>
    <source>
        <strain evidence="2">SMH3187-1</strain>
    </source>
</reference>
<feature type="region of interest" description="Disordered" evidence="1">
    <location>
        <begin position="1"/>
        <end position="23"/>
    </location>
</feature>
<dbReference type="Proteomes" id="UP001172155">
    <property type="component" value="Unassembled WGS sequence"/>
</dbReference>
<evidence type="ECO:0000313" key="2">
    <source>
        <dbReference type="EMBL" id="KAK0752398.1"/>
    </source>
</evidence>
<name>A0AA40KAU8_9PEZI</name>
<evidence type="ECO:0000313" key="3">
    <source>
        <dbReference type="Proteomes" id="UP001172155"/>
    </source>
</evidence>
<evidence type="ECO:0000256" key="1">
    <source>
        <dbReference type="SAM" id="MobiDB-lite"/>
    </source>
</evidence>
<protein>
    <submittedName>
        <fullName evidence="2">Uncharacterized protein</fullName>
    </submittedName>
</protein>
<gene>
    <name evidence="2" type="ORF">B0T18DRAFT_404777</name>
</gene>
<comment type="caution">
    <text evidence="2">The sequence shown here is derived from an EMBL/GenBank/DDBJ whole genome shotgun (WGS) entry which is preliminary data.</text>
</comment>
<accession>A0AA40KAU8</accession>